<evidence type="ECO:0000313" key="1">
    <source>
        <dbReference type="EMBL" id="CAH1965500.1"/>
    </source>
</evidence>
<dbReference type="EMBL" id="CAKOFQ010006726">
    <property type="protein sequence ID" value="CAH1965500.1"/>
    <property type="molecule type" value="Genomic_DNA"/>
</dbReference>
<sequence length="79" mass="9026">MFARHLSGLYKFGRIPLPSGSFTKSSLKASSRRLSDFSASVCRWPLGSRICGEETLEFRVDLKYLNNFFSSFDDTRFCS</sequence>
<proteinExistence type="predicted"/>
<reference evidence="1" key="1">
    <citation type="submission" date="2022-03" db="EMBL/GenBank/DDBJ databases">
        <authorList>
            <person name="Sayadi A."/>
        </authorList>
    </citation>
    <scope>NUCLEOTIDE SEQUENCE</scope>
</reference>
<name>A0A9P0P1X9_ACAOB</name>
<protein>
    <submittedName>
        <fullName evidence="1">Uncharacterized protein</fullName>
    </submittedName>
</protein>
<evidence type="ECO:0000313" key="2">
    <source>
        <dbReference type="Proteomes" id="UP001152888"/>
    </source>
</evidence>
<keyword evidence="2" id="KW-1185">Reference proteome</keyword>
<gene>
    <name evidence="1" type="ORF">ACAOBT_LOCUS6369</name>
</gene>
<dbReference type="Proteomes" id="UP001152888">
    <property type="component" value="Unassembled WGS sequence"/>
</dbReference>
<dbReference type="AlphaFoldDB" id="A0A9P0P1X9"/>
<comment type="caution">
    <text evidence="1">The sequence shown here is derived from an EMBL/GenBank/DDBJ whole genome shotgun (WGS) entry which is preliminary data.</text>
</comment>
<accession>A0A9P0P1X9</accession>
<organism evidence="1 2">
    <name type="scientific">Acanthoscelides obtectus</name>
    <name type="common">Bean weevil</name>
    <name type="synonym">Bruchus obtectus</name>
    <dbReference type="NCBI Taxonomy" id="200917"/>
    <lineage>
        <taxon>Eukaryota</taxon>
        <taxon>Metazoa</taxon>
        <taxon>Ecdysozoa</taxon>
        <taxon>Arthropoda</taxon>
        <taxon>Hexapoda</taxon>
        <taxon>Insecta</taxon>
        <taxon>Pterygota</taxon>
        <taxon>Neoptera</taxon>
        <taxon>Endopterygota</taxon>
        <taxon>Coleoptera</taxon>
        <taxon>Polyphaga</taxon>
        <taxon>Cucujiformia</taxon>
        <taxon>Chrysomeloidea</taxon>
        <taxon>Chrysomelidae</taxon>
        <taxon>Bruchinae</taxon>
        <taxon>Bruchini</taxon>
        <taxon>Acanthoscelides</taxon>
    </lineage>
</organism>